<feature type="domain" description="CBS" evidence="3">
    <location>
        <begin position="151"/>
        <end position="208"/>
    </location>
</feature>
<dbReference type="PANTHER" id="PTHR43080:SF2">
    <property type="entry name" value="CBS DOMAIN-CONTAINING PROTEIN"/>
    <property type="match status" value="1"/>
</dbReference>
<dbReference type="SUPFAM" id="SSF54631">
    <property type="entry name" value="CBS-domain pair"/>
    <property type="match status" value="1"/>
</dbReference>
<gene>
    <name evidence="4" type="ORF">PITCH_A1040001</name>
</gene>
<evidence type="ECO:0000259" key="3">
    <source>
        <dbReference type="PROSITE" id="PS51371"/>
    </source>
</evidence>
<keyword evidence="1 2" id="KW-0129">CBS domain</keyword>
<dbReference type="CDD" id="cd04586">
    <property type="entry name" value="CBS_pair_BON_assoc"/>
    <property type="match status" value="1"/>
</dbReference>
<dbReference type="InterPro" id="IPR046342">
    <property type="entry name" value="CBS_dom_sf"/>
</dbReference>
<dbReference type="PROSITE" id="PS51371">
    <property type="entry name" value="CBS"/>
    <property type="match status" value="2"/>
</dbReference>
<dbReference type="SMART" id="SM00116">
    <property type="entry name" value="CBS"/>
    <property type="match status" value="2"/>
</dbReference>
<dbReference type="Pfam" id="PF00571">
    <property type="entry name" value="CBS"/>
    <property type="match status" value="2"/>
</dbReference>
<evidence type="ECO:0000256" key="2">
    <source>
        <dbReference type="PROSITE-ProRule" id="PRU00703"/>
    </source>
</evidence>
<sequence length="210" mass="23167">MTKNSKIKKYNAGIPLDISEEDIMEAMKDIKGYIDITPGDFKELYRLGYRHAIERLSKFFKAGDVMTREVYSITRETSTEEIAQVMASKGVTGLPVIDNENRVIGIVTETDFLSQLGSKDAKSFMDIIAQCLRSKGCVALPLRKQKAQDIMTSPVVTVTEDTAVTQVAAIMTEKGINRVPVTDRQGRLIGIVSRADIVQVSCELATKTGD</sequence>
<dbReference type="InterPro" id="IPR000644">
    <property type="entry name" value="CBS_dom"/>
</dbReference>
<proteinExistence type="predicted"/>
<organism evidence="4">
    <name type="scientific">uncultured Desulfobacterium sp</name>
    <dbReference type="NCBI Taxonomy" id="201089"/>
    <lineage>
        <taxon>Bacteria</taxon>
        <taxon>Pseudomonadati</taxon>
        <taxon>Thermodesulfobacteriota</taxon>
        <taxon>Desulfobacteria</taxon>
        <taxon>Desulfobacterales</taxon>
        <taxon>Desulfobacteriaceae</taxon>
        <taxon>Desulfobacterium</taxon>
        <taxon>environmental samples</taxon>
    </lineage>
</organism>
<accession>A0A445MQP1</accession>
<dbReference type="Gene3D" id="3.10.580.10">
    <property type="entry name" value="CBS-domain"/>
    <property type="match status" value="1"/>
</dbReference>
<dbReference type="EMBL" id="OJIN01000007">
    <property type="protein sequence ID" value="SPD71787.1"/>
    <property type="molecule type" value="Genomic_DNA"/>
</dbReference>
<dbReference type="PANTHER" id="PTHR43080">
    <property type="entry name" value="CBS DOMAIN-CONTAINING PROTEIN CBSX3, MITOCHONDRIAL"/>
    <property type="match status" value="1"/>
</dbReference>
<dbReference type="AlphaFoldDB" id="A0A445MQP1"/>
<evidence type="ECO:0000313" key="4">
    <source>
        <dbReference type="EMBL" id="SPD71787.1"/>
    </source>
</evidence>
<name>A0A445MQP1_9BACT</name>
<protein>
    <submittedName>
        <fullName evidence="4">CBS domain protein</fullName>
    </submittedName>
</protein>
<reference evidence="4" key="1">
    <citation type="submission" date="2018-01" db="EMBL/GenBank/DDBJ databases">
        <authorList>
            <person name="Regsiter A."/>
            <person name="William W."/>
        </authorList>
    </citation>
    <scope>NUCLEOTIDE SEQUENCE</scope>
    <source>
        <strain evidence="4">TRIP AH-1</strain>
    </source>
</reference>
<evidence type="ECO:0000256" key="1">
    <source>
        <dbReference type="ARBA" id="ARBA00023122"/>
    </source>
</evidence>
<dbReference type="InterPro" id="IPR051257">
    <property type="entry name" value="Diverse_CBS-Domain"/>
</dbReference>
<feature type="domain" description="CBS" evidence="3">
    <location>
        <begin position="66"/>
        <end position="123"/>
    </location>
</feature>